<feature type="domain" description="Zn(2)-C6 fungal-type" evidence="7">
    <location>
        <begin position="245"/>
        <end position="274"/>
    </location>
</feature>
<keyword evidence="1" id="KW-0479">Metal-binding</keyword>
<keyword evidence="2" id="KW-0862">Zinc</keyword>
<feature type="compositionally biased region" description="Basic and acidic residues" evidence="6">
    <location>
        <begin position="20"/>
        <end position="39"/>
    </location>
</feature>
<dbReference type="InterPro" id="IPR036864">
    <property type="entry name" value="Zn2-C6_fun-type_DNA-bd_sf"/>
</dbReference>
<protein>
    <recommendedName>
        <fullName evidence="7">Zn(2)-C6 fungal-type domain-containing protein</fullName>
    </recommendedName>
</protein>
<dbReference type="PANTHER" id="PTHR47660">
    <property type="entry name" value="TRANSCRIPTION FACTOR WITH C2H2 AND ZN(2)-CYS(6) DNA BINDING DOMAIN (EUROFUNG)-RELATED-RELATED"/>
    <property type="match status" value="1"/>
</dbReference>
<keyword evidence="9" id="KW-1185">Reference proteome</keyword>
<keyword evidence="5" id="KW-0539">Nucleus</keyword>
<organism evidence="8 9">
    <name type="scientific">Mycena rosella</name>
    <name type="common">Pink bonnet</name>
    <name type="synonym">Agaricus rosellus</name>
    <dbReference type="NCBI Taxonomy" id="1033263"/>
    <lineage>
        <taxon>Eukaryota</taxon>
        <taxon>Fungi</taxon>
        <taxon>Dikarya</taxon>
        <taxon>Basidiomycota</taxon>
        <taxon>Agaricomycotina</taxon>
        <taxon>Agaricomycetes</taxon>
        <taxon>Agaricomycetidae</taxon>
        <taxon>Agaricales</taxon>
        <taxon>Marasmiineae</taxon>
        <taxon>Mycenaceae</taxon>
        <taxon>Mycena</taxon>
    </lineage>
</organism>
<dbReference type="EMBL" id="JARKIE010000034">
    <property type="protein sequence ID" value="KAJ7696560.1"/>
    <property type="molecule type" value="Genomic_DNA"/>
</dbReference>
<evidence type="ECO:0000313" key="9">
    <source>
        <dbReference type="Proteomes" id="UP001221757"/>
    </source>
</evidence>
<evidence type="ECO:0000313" key="8">
    <source>
        <dbReference type="EMBL" id="KAJ7696560.1"/>
    </source>
</evidence>
<reference evidence="8" key="1">
    <citation type="submission" date="2023-03" db="EMBL/GenBank/DDBJ databases">
        <title>Massive genome expansion in bonnet fungi (Mycena s.s.) driven by repeated elements and novel gene families across ecological guilds.</title>
        <authorList>
            <consortium name="Lawrence Berkeley National Laboratory"/>
            <person name="Harder C.B."/>
            <person name="Miyauchi S."/>
            <person name="Viragh M."/>
            <person name="Kuo A."/>
            <person name="Thoen E."/>
            <person name="Andreopoulos B."/>
            <person name="Lu D."/>
            <person name="Skrede I."/>
            <person name="Drula E."/>
            <person name="Henrissat B."/>
            <person name="Morin E."/>
            <person name="Kohler A."/>
            <person name="Barry K."/>
            <person name="LaButti K."/>
            <person name="Morin E."/>
            <person name="Salamov A."/>
            <person name="Lipzen A."/>
            <person name="Mereny Z."/>
            <person name="Hegedus B."/>
            <person name="Baldrian P."/>
            <person name="Stursova M."/>
            <person name="Weitz H."/>
            <person name="Taylor A."/>
            <person name="Grigoriev I.V."/>
            <person name="Nagy L.G."/>
            <person name="Martin F."/>
            <person name="Kauserud H."/>
        </authorList>
    </citation>
    <scope>NUCLEOTIDE SEQUENCE</scope>
    <source>
        <strain evidence="8">CBHHK067</strain>
    </source>
</reference>
<name>A0AAD7DPV9_MYCRO</name>
<dbReference type="CDD" id="cd00067">
    <property type="entry name" value="GAL4"/>
    <property type="match status" value="3"/>
</dbReference>
<dbReference type="GO" id="GO:0000981">
    <property type="term" value="F:DNA-binding transcription factor activity, RNA polymerase II-specific"/>
    <property type="evidence" value="ECO:0007669"/>
    <property type="project" value="InterPro"/>
</dbReference>
<accession>A0AAD7DPV9</accession>
<dbReference type="SUPFAM" id="SSF57701">
    <property type="entry name" value="Zn2/Cys6 DNA-binding domain"/>
    <property type="match status" value="5"/>
</dbReference>
<dbReference type="GO" id="GO:0008270">
    <property type="term" value="F:zinc ion binding"/>
    <property type="evidence" value="ECO:0007669"/>
    <property type="project" value="InterPro"/>
</dbReference>
<evidence type="ECO:0000256" key="6">
    <source>
        <dbReference type="SAM" id="MobiDB-lite"/>
    </source>
</evidence>
<evidence type="ECO:0000259" key="7">
    <source>
        <dbReference type="PROSITE" id="PS50048"/>
    </source>
</evidence>
<dbReference type="PROSITE" id="PS50048">
    <property type="entry name" value="ZN2_CY6_FUNGAL_2"/>
    <property type="match status" value="4"/>
</dbReference>
<proteinExistence type="predicted"/>
<evidence type="ECO:0000256" key="4">
    <source>
        <dbReference type="ARBA" id="ARBA00023163"/>
    </source>
</evidence>
<keyword evidence="4" id="KW-0804">Transcription</keyword>
<evidence type="ECO:0000256" key="3">
    <source>
        <dbReference type="ARBA" id="ARBA00023015"/>
    </source>
</evidence>
<keyword evidence="3" id="KW-0805">Transcription regulation</keyword>
<dbReference type="Proteomes" id="UP001221757">
    <property type="component" value="Unassembled WGS sequence"/>
</dbReference>
<feature type="compositionally biased region" description="Polar residues" evidence="6">
    <location>
        <begin position="302"/>
        <end position="319"/>
    </location>
</feature>
<sequence>MDPPPPTPEENRAARNTGRASDDDRCRERETGWDQRPDIIMDPLPPTPSGSSIPPSNDPSWPRRTVKACSNCRRDKVRCDGEKPCSGCSKKNIQCLDGCEPCRRARARCEKVGDSCTRCQAEKIECVAEETFTSVPPPFVPQNTPPSPAALAAASERVKAACKNCKNDNKKCDNQRPCERCVARHEPCVPLERAPKQSRLRCEGCRKQNVRCDDARPCQNCITSGTECVNLARQGRGCGTRVKAACIRCRRTKIRCDGARPCGSCSRRGSECVEQACKRCARNGLDTCTHHPRGEHRLGNLESENPVPNDSEAPSTSSVDPALLPPPPPPASTLHRPYYRMPWPVSEPSMFAPLHPPGQGPAYLPATDMPNPLPNATSSTDPALDA</sequence>
<feature type="domain" description="Zn(2)-C6 fungal-type" evidence="7">
    <location>
        <begin position="68"/>
        <end position="95"/>
    </location>
</feature>
<feature type="region of interest" description="Disordered" evidence="6">
    <location>
        <begin position="1"/>
        <end position="63"/>
    </location>
</feature>
<evidence type="ECO:0000256" key="2">
    <source>
        <dbReference type="ARBA" id="ARBA00022833"/>
    </source>
</evidence>
<dbReference type="PROSITE" id="PS00463">
    <property type="entry name" value="ZN2_CY6_FUNGAL_1"/>
    <property type="match status" value="2"/>
</dbReference>
<dbReference type="Gene3D" id="4.10.240.10">
    <property type="entry name" value="Zn(2)-C6 fungal-type DNA-binding domain"/>
    <property type="match status" value="5"/>
</dbReference>
<feature type="compositionally biased region" description="Polar residues" evidence="6">
    <location>
        <begin position="374"/>
        <end position="386"/>
    </location>
</feature>
<dbReference type="PANTHER" id="PTHR47660:SF7">
    <property type="entry name" value="TRANSCRIPTION FACTOR WITH C2H2 AND ZN(2)-CYS(6) DNA BINDING DOMAIN (EUROFUNG)"/>
    <property type="match status" value="1"/>
</dbReference>
<gene>
    <name evidence="8" type="ORF">B0H17DRAFT_1053679</name>
</gene>
<dbReference type="Pfam" id="PF00172">
    <property type="entry name" value="Zn_clus"/>
    <property type="match status" value="4"/>
</dbReference>
<comment type="caution">
    <text evidence="8">The sequence shown here is derived from an EMBL/GenBank/DDBJ whole genome shotgun (WGS) entry which is preliminary data.</text>
</comment>
<dbReference type="SMART" id="SM00066">
    <property type="entry name" value="GAL4"/>
    <property type="match status" value="4"/>
</dbReference>
<feature type="domain" description="Zn(2)-C6 fungal-type" evidence="7">
    <location>
        <begin position="201"/>
        <end position="230"/>
    </location>
</feature>
<dbReference type="InterPro" id="IPR001138">
    <property type="entry name" value="Zn2Cys6_DnaBD"/>
</dbReference>
<evidence type="ECO:0000256" key="1">
    <source>
        <dbReference type="ARBA" id="ARBA00022723"/>
    </source>
</evidence>
<dbReference type="AlphaFoldDB" id="A0AAD7DPV9"/>
<feature type="domain" description="Zn(2)-C6 fungal-type" evidence="7">
    <location>
        <begin position="161"/>
        <end position="189"/>
    </location>
</feature>
<feature type="region of interest" description="Disordered" evidence="6">
    <location>
        <begin position="291"/>
        <end position="386"/>
    </location>
</feature>
<evidence type="ECO:0000256" key="5">
    <source>
        <dbReference type="ARBA" id="ARBA00023242"/>
    </source>
</evidence>